<proteinExistence type="predicted"/>
<keyword evidence="2" id="KW-1185">Reference proteome</keyword>
<reference evidence="1" key="1">
    <citation type="submission" date="2022-01" db="EMBL/GenBank/DDBJ databases">
        <title>Jiella avicenniae sp. nov., a novel endophytic bacterium isolated from bark of Avicennia marina.</title>
        <authorList>
            <person name="Tuo L."/>
        </authorList>
    </citation>
    <scope>NUCLEOTIDE SEQUENCE</scope>
    <source>
        <strain evidence="1">CBK1P-4</strain>
    </source>
</reference>
<protein>
    <submittedName>
        <fullName evidence="1">Uncharacterized protein</fullName>
    </submittedName>
</protein>
<gene>
    <name evidence="1" type="ORF">LZD57_10885</name>
</gene>
<dbReference type="RefSeq" id="WP_233719653.1">
    <property type="nucleotide sequence ID" value="NZ_JAJUWU010000009.1"/>
</dbReference>
<dbReference type="Proteomes" id="UP001139035">
    <property type="component" value="Unassembled WGS sequence"/>
</dbReference>
<evidence type="ECO:0000313" key="2">
    <source>
        <dbReference type="Proteomes" id="UP001139035"/>
    </source>
</evidence>
<dbReference type="AlphaFoldDB" id="A0A9X1T5R4"/>
<sequence length="91" mass="10264">MFTTRSCKPAVHRYTLSFIANRMKAGTMSRTEIINDEQRAALQVKIHEWRKVASPVGPQHALWDMIADAEALLAGRRSILSAEDLLADKTR</sequence>
<comment type="caution">
    <text evidence="1">The sequence shown here is derived from an EMBL/GenBank/DDBJ whole genome shotgun (WGS) entry which is preliminary data.</text>
</comment>
<organism evidence="1 2">
    <name type="scientific">Jiella avicenniae</name>
    <dbReference type="NCBI Taxonomy" id="2907202"/>
    <lineage>
        <taxon>Bacteria</taxon>
        <taxon>Pseudomonadati</taxon>
        <taxon>Pseudomonadota</taxon>
        <taxon>Alphaproteobacteria</taxon>
        <taxon>Hyphomicrobiales</taxon>
        <taxon>Aurantimonadaceae</taxon>
        <taxon>Jiella</taxon>
    </lineage>
</organism>
<accession>A0A9X1T5R4</accession>
<name>A0A9X1T5R4_9HYPH</name>
<dbReference type="EMBL" id="JAJUWU010000009">
    <property type="protein sequence ID" value="MCE7028495.1"/>
    <property type="molecule type" value="Genomic_DNA"/>
</dbReference>
<evidence type="ECO:0000313" key="1">
    <source>
        <dbReference type="EMBL" id="MCE7028495.1"/>
    </source>
</evidence>